<evidence type="ECO:0008006" key="3">
    <source>
        <dbReference type="Google" id="ProtNLM"/>
    </source>
</evidence>
<dbReference type="EMBL" id="FNMX01000011">
    <property type="protein sequence ID" value="SDX11520.1"/>
    <property type="molecule type" value="Genomic_DNA"/>
</dbReference>
<sequence>MKNEQKANDSWVLVEILSFITSMERRRPRELSYEELEALYERVVKER</sequence>
<gene>
    <name evidence="1" type="ORF">SAMN05421782_11129</name>
</gene>
<organism evidence="1 2">
    <name type="scientific">Listeria ivanovii</name>
    <dbReference type="NCBI Taxonomy" id="1638"/>
    <lineage>
        <taxon>Bacteria</taxon>
        <taxon>Bacillati</taxon>
        <taxon>Bacillota</taxon>
        <taxon>Bacilli</taxon>
        <taxon>Bacillales</taxon>
        <taxon>Listeriaceae</taxon>
        <taxon>Listeria</taxon>
    </lineage>
</organism>
<dbReference type="NCBIfam" id="NF033562">
    <property type="entry name" value="BH0509_fam"/>
    <property type="match status" value="1"/>
</dbReference>
<dbReference type="AlphaFoldDB" id="A0AAX2DRM8"/>
<proteinExistence type="predicted"/>
<evidence type="ECO:0000313" key="2">
    <source>
        <dbReference type="Proteomes" id="UP000183610"/>
    </source>
</evidence>
<accession>A0AAX2DRM8</accession>
<dbReference type="Proteomes" id="UP000183610">
    <property type="component" value="Unassembled WGS sequence"/>
</dbReference>
<protein>
    <recommendedName>
        <fullName evidence="3">BH0509 family protein</fullName>
    </recommendedName>
</protein>
<dbReference type="RefSeq" id="WP_003718509.1">
    <property type="nucleotide sequence ID" value="NZ_FNMX01000011.1"/>
</dbReference>
<dbReference type="InterPro" id="IPR049615">
    <property type="entry name" value="BH0509-like"/>
</dbReference>
<evidence type="ECO:0000313" key="1">
    <source>
        <dbReference type="EMBL" id="SDX11520.1"/>
    </source>
</evidence>
<name>A0AAX2DRM8_LISIV</name>
<comment type="caution">
    <text evidence="1">The sequence shown here is derived from an EMBL/GenBank/DDBJ whole genome shotgun (WGS) entry which is preliminary data.</text>
</comment>
<reference evidence="1 2" key="1">
    <citation type="submission" date="2016-10" db="EMBL/GenBank/DDBJ databases">
        <authorList>
            <person name="Varghese N."/>
            <person name="Submissions S."/>
        </authorList>
    </citation>
    <scope>NUCLEOTIDE SEQUENCE [LARGE SCALE GENOMIC DNA]</scope>
    <source>
        <strain evidence="1 2">ATCC 49954</strain>
    </source>
</reference>